<dbReference type="InterPro" id="IPR009057">
    <property type="entry name" value="Homeodomain-like_sf"/>
</dbReference>
<gene>
    <name evidence="5" type="ORF">ASAP_2234</name>
</gene>
<dbReference type="AlphaFoldDB" id="A0A060QGM7"/>
<dbReference type="Gene3D" id="1.10.10.60">
    <property type="entry name" value="Homeodomain-like"/>
    <property type="match status" value="1"/>
</dbReference>
<dbReference type="eggNOG" id="COG2207">
    <property type="taxonomic scope" value="Bacteria"/>
</dbReference>
<comment type="caution">
    <text evidence="5">The sequence shown here is derived from an EMBL/GenBank/DDBJ whole genome shotgun (WGS) entry which is preliminary data.</text>
</comment>
<dbReference type="SUPFAM" id="SSF46689">
    <property type="entry name" value="Homeodomain-like"/>
    <property type="match status" value="2"/>
</dbReference>
<feature type="domain" description="HTH araC/xylS-type" evidence="4">
    <location>
        <begin position="160"/>
        <end position="257"/>
    </location>
</feature>
<dbReference type="GO" id="GO:0003700">
    <property type="term" value="F:DNA-binding transcription factor activity"/>
    <property type="evidence" value="ECO:0007669"/>
    <property type="project" value="InterPro"/>
</dbReference>
<dbReference type="SUPFAM" id="SSF51182">
    <property type="entry name" value="RmlC-like cupins"/>
    <property type="match status" value="1"/>
</dbReference>
<dbReference type="GO" id="GO:0043565">
    <property type="term" value="F:sequence-specific DNA binding"/>
    <property type="evidence" value="ECO:0007669"/>
    <property type="project" value="InterPro"/>
</dbReference>
<proteinExistence type="predicted"/>
<evidence type="ECO:0000256" key="1">
    <source>
        <dbReference type="ARBA" id="ARBA00023015"/>
    </source>
</evidence>
<reference evidence="5 6" key="2">
    <citation type="journal article" date="2014" name="PLoS ONE">
        <title>Evolution of mitochondria reconstructed from the energy metabolism of living bacteria.</title>
        <authorList>
            <person name="Degli Esposti M."/>
            <person name="Chouaia B."/>
            <person name="Comandatore F."/>
            <person name="Crotti E."/>
            <person name="Sassera D."/>
            <person name="Lievens P.M."/>
            <person name="Daffonchio D."/>
            <person name="Bandi C."/>
        </authorList>
    </citation>
    <scope>NUCLEOTIDE SEQUENCE [LARGE SCALE GENOMIC DNA]</scope>
    <source>
        <strain evidence="5 6">SF2.1</strain>
    </source>
</reference>
<dbReference type="PANTHER" id="PTHR11019:SF199">
    <property type="entry name" value="HTH-TYPE TRANSCRIPTIONAL REGULATOR NIMR"/>
    <property type="match status" value="1"/>
</dbReference>
<dbReference type="InterPro" id="IPR018060">
    <property type="entry name" value="HTH_AraC"/>
</dbReference>
<dbReference type="Gene3D" id="2.60.120.10">
    <property type="entry name" value="Jelly Rolls"/>
    <property type="match status" value="1"/>
</dbReference>
<dbReference type="InterPro" id="IPR014710">
    <property type="entry name" value="RmlC-like_jellyroll"/>
</dbReference>
<dbReference type="Pfam" id="PF12833">
    <property type="entry name" value="HTH_18"/>
    <property type="match status" value="1"/>
</dbReference>
<accession>A0A060QGM7</accession>
<dbReference type="SMART" id="SM00342">
    <property type="entry name" value="HTH_ARAC"/>
    <property type="match status" value="1"/>
</dbReference>
<sequence>MGINAPLLIDRIGSEADLFLDRDRDRTESIALHRHPHGELGLIRRGHIVTATEQARWMIPAGQAYWVPPYMTHGGDMAGVDGCRLYISASLAQALMPSEPAALTATPLMEALMSRWERDLQAPCSVRPIDHHLLAVMRDEIESNLASPVLLPMPRHALTRAVLSEWARHCEEKLSLDDLASKCGLSRRSFTRRFNTETGLSPGAWMQIARIIRGCQLLAAGLPVTEIALMLGYESVTSFVTLCRAHTGFNPTTLRHKI</sequence>
<evidence type="ECO:0000256" key="2">
    <source>
        <dbReference type="ARBA" id="ARBA00023125"/>
    </source>
</evidence>
<evidence type="ECO:0000313" key="6">
    <source>
        <dbReference type="Proteomes" id="UP000027583"/>
    </source>
</evidence>
<dbReference type="Pfam" id="PF02311">
    <property type="entry name" value="AraC_binding"/>
    <property type="match status" value="1"/>
</dbReference>
<dbReference type="InterPro" id="IPR011051">
    <property type="entry name" value="RmlC_Cupin_sf"/>
</dbReference>
<evidence type="ECO:0000259" key="4">
    <source>
        <dbReference type="PROSITE" id="PS01124"/>
    </source>
</evidence>
<dbReference type="PROSITE" id="PS01124">
    <property type="entry name" value="HTH_ARAC_FAMILY_2"/>
    <property type="match status" value="1"/>
</dbReference>
<organism evidence="5 6">
    <name type="scientific">Asaia bogorensis</name>
    <dbReference type="NCBI Taxonomy" id="91915"/>
    <lineage>
        <taxon>Bacteria</taxon>
        <taxon>Pseudomonadati</taxon>
        <taxon>Pseudomonadota</taxon>
        <taxon>Alphaproteobacteria</taxon>
        <taxon>Acetobacterales</taxon>
        <taxon>Acetobacteraceae</taxon>
        <taxon>Asaia</taxon>
    </lineage>
</organism>
<keyword evidence="3" id="KW-0804">Transcription</keyword>
<dbReference type="RefSeq" id="WP_023978832.1">
    <property type="nucleotide sequence ID" value="NZ_CBLX010000015.1"/>
</dbReference>
<keyword evidence="1" id="KW-0805">Transcription regulation</keyword>
<protein>
    <submittedName>
        <fullName evidence="5">Transcriptional regulator, AraC family</fullName>
    </submittedName>
</protein>
<reference evidence="5 6" key="1">
    <citation type="journal article" date="2014" name="Genome Biol. Evol.">
        <title>Acetic acid bacteria genomes reveal functional traits for adaptation to life in insect guts.</title>
        <authorList>
            <person name="Chouaia B."/>
            <person name="Gaiarsa S."/>
            <person name="Crotti E."/>
            <person name="Comandatore F."/>
            <person name="Degli Esposti M."/>
            <person name="Ricci I."/>
            <person name="Alma A."/>
            <person name="Favia G."/>
            <person name="Bandi C."/>
            <person name="Daffonchio D."/>
        </authorList>
    </citation>
    <scope>NUCLEOTIDE SEQUENCE [LARGE SCALE GENOMIC DNA]</scope>
    <source>
        <strain evidence="5 6">SF2.1</strain>
    </source>
</reference>
<evidence type="ECO:0000313" key="5">
    <source>
        <dbReference type="EMBL" id="CDG40279.1"/>
    </source>
</evidence>
<keyword evidence="2" id="KW-0238">DNA-binding</keyword>
<evidence type="ECO:0000256" key="3">
    <source>
        <dbReference type="ARBA" id="ARBA00023163"/>
    </source>
</evidence>
<dbReference type="EMBL" id="CBLX010000015">
    <property type="protein sequence ID" value="CDG40279.1"/>
    <property type="molecule type" value="Genomic_DNA"/>
</dbReference>
<dbReference type="InterPro" id="IPR003313">
    <property type="entry name" value="AraC-bd"/>
</dbReference>
<dbReference type="Proteomes" id="UP000027583">
    <property type="component" value="Unassembled WGS sequence"/>
</dbReference>
<dbReference type="PANTHER" id="PTHR11019">
    <property type="entry name" value="HTH-TYPE TRANSCRIPTIONAL REGULATOR NIMR"/>
    <property type="match status" value="1"/>
</dbReference>
<name>A0A060QGM7_9PROT</name>